<protein>
    <submittedName>
        <fullName evidence="1">Uncharacterized protein</fullName>
    </submittedName>
</protein>
<organism evidence="1 2">
    <name type="scientific">Goodea atripinnis</name>
    <dbReference type="NCBI Taxonomy" id="208336"/>
    <lineage>
        <taxon>Eukaryota</taxon>
        <taxon>Metazoa</taxon>
        <taxon>Chordata</taxon>
        <taxon>Craniata</taxon>
        <taxon>Vertebrata</taxon>
        <taxon>Euteleostomi</taxon>
        <taxon>Actinopterygii</taxon>
        <taxon>Neopterygii</taxon>
        <taxon>Teleostei</taxon>
        <taxon>Neoteleostei</taxon>
        <taxon>Acanthomorphata</taxon>
        <taxon>Ovalentaria</taxon>
        <taxon>Atherinomorphae</taxon>
        <taxon>Cyprinodontiformes</taxon>
        <taxon>Goodeidae</taxon>
        <taxon>Goodea</taxon>
    </lineage>
</organism>
<reference evidence="1 2" key="1">
    <citation type="submission" date="2021-06" db="EMBL/GenBank/DDBJ databases">
        <authorList>
            <person name="Palmer J.M."/>
        </authorList>
    </citation>
    <scope>NUCLEOTIDE SEQUENCE [LARGE SCALE GENOMIC DNA]</scope>
    <source>
        <strain evidence="1 2">GA_2019</strain>
        <tissue evidence="1">Muscle</tissue>
    </source>
</reference>
<keyword evidence="2" id="KW-1185">Reference proteome</keyword>
<comment type="caution">
    <text evidence="1">The sequence shown here is derived from an EMBL/GenBank/DDBJ whole genome shotgun (WGS) entry which is preliminary data.</text>
</comment>
<evidence type="ECO:0000313" key="1">
    <source>
        <dbReference type="EMBL" id="MEQ2169684.1"/>
    </source>
</evidence>
<evidence type="ECO:0000313" key="2">
    <source>
        <dbReference type="Proteomes" id="UP001476798"/>
    </source>
</evidence>
<name>A0ABV0NE77_9TELE</name>
<sequence length="83" mass="9396">LVKVFCTSSRSNLQATLILRNQNICMCGPGGILLNVDLNNSLMQDTRWSYWQRDVTGFQQAPPSWAGLKYTTNSISDRTTLER</sequence>
<gene>
    <name evidence="1" type="ORF">GOODEAATRI_027807</name>
</gene>
<accession>A0ABV0NE77</accession>
<dbReference type="Proteomes" id="UP001476798">
    <property type="component" value="Unassembled WGS sequence"/>
</dbReference>
<dbReference type="EMBL" id="JAHRIO010033693">
    <property type="protein sequence ID" value="MEQ2169684.1"/>
    <property type="molecule type" value="Genomic_DNA"/>
</dbReference>
<proteinExistence type="predicted"/>
<feature type="non-terminal residue" evidence="1">
    <location>
        <position position="1"/>
    </location>
</feature>